<name>A0ABS7YY53_9FIRM</name>
<dbReference type="EMBL" id="JAIWIY010000001">
    <property type="protein sequence ID" value="MCA2096652.1"/>
    <property type="molecule type" value="Genomic_DNA"/>
</dbReference>
<comment type="caution">
    <text evidence="1">The sequence shown here is derived from an EMBL/GenBank/DDBJ whole genome shotgun (WGS) entry which is preliminary data.</text>
</comment>
<keyword evidence="2" id="KW-1185">Reference proteome</keyword>
<protein>
    <submittedName>
        <fullName evidence="1">Uncharacterized protein</fullName>
    </submittedName>
</protein>
<proteinExistence type="predicted"/>
<sequence length="73" mass="8908">MDRELTPEEEREFSQLNKKIRHMLFMTEEEEERCRELATKKYGTSEEIAEEHSQNRKNFLAFQEQLSKKQKNT</sequence>
<dbReference type="RefSeq" id="WP_209774603.1">
    <property type="nucleotide sequence ID" value="NZ_JAGGLO010000008.1"/>
</dbReference>
<organism evidence="1 2">
    <name type="scientific">Anaerococcus degeneri</name>
    <dbReference type="NCBI Taxonomy" id="361500"/>
    <lineage>
        <taxon>Bacteria</taxon>
        <taxon>Bacillati</taxon>
        <taxon>Bacillota</taxon>
        <taxon>Tissierellia</taxon>
        <taxon>Tissierellales</taxon>
        <taxon>Peptoniphilaceae</taxon>
        <taxon>Anaerococcus</taxon>
    </lineage>
</organism>
<reference evidence="2" key="1">
    <citation type="submission" date="2023-07" db="EMBL/GenBank/DDBJ databases">
        <title>FDA dAtabase for Regulatory Grade micrObial Sequences (FDA-ARGOS): Supporting development and validation of Infectious Disease Dx tests.</title>
        <authorList>
            <person name="Sproer C."/>
            <person name="Gronow S."/>
            <person name="Severitt S."/>
            <person name="Schroder I."/>
            <person name="Tallon L."/>
            <person name="Sadzewicz L."/>
            <person name="Zhao X."/>
            <person name="Boylan J."/>
            <person name="Ott S."/>
            <person name="Bowen H."/>
            <person name="Vavikolanu K."/>
            <person name="Hazen T."/>
            <person name="Aluvathingal J."/>
            <person name="Nadendla S."/>
            <person name="Lowell S."/>
            <person name="Myers T."/>
            <person name="Yan Y."/>
        </authorList>
    </citation>
    <scope>NUCLEOTIDE SEQUENCE [LARGE SCALE GENOMIC DNA]</scope>
    <source>
        <strain evidence="2">FDAARGOS_1538</strain>
    </source>
</reference>
<accession>A0ABS7YY53</accession>
<evidence type="ECO:0000313" key="2">
    <source>
        <dbReference type="Proteomes" id="UP001198374"/>
    </source>
</evidence>
<evidence type="ECO:0000313" key="1">
    <source>
        <dbReference type="EMBL" id="MCA2096652.1"/>
    </source>
</evidence>
<dbReference type="Proteomes" id="UP001198374">
    <property type="component" value="Unassembled WGS sequence"/>
</dbReference>
<gene>
    <name evidence="1" type="ORF">LDJ82_07090</name>
</gene>